<dbReference type="AlphaFoldDB" id="B8G972"/>
<organism evidence="12 13">
    <name type="scientific">Chloroflexus aggregans (strain MD-66 / DSM 9485)</name>
    <dbReference type="NCBI Taxonomy" id="326427"/>
    <lineage>
        <taxon>Bacteria</taxon>
        <taxon>Bacillati</taxon>
        <taxon>Chloroflexota</taxon>
        <taxon>Chloroflexia</taxon>
        <taxon>Chloroflexales</taxon>
        <taxon>Chloroflexineae</taxon>
        <taxon>Chloroflexaceae</taxon>
        <taxon>Chloroflexus</taxon>
    </lineage>
</organism>
<dbReference type="InterPro" id="IPR036640">
    <property type="entry name" value="ABC1_TM_sf"/>
</dbReference>
<dbReference type="GO" id="GO:0140359">
    <property type="term" value="F:ABC-type transporter activity"/>
    <property type="evidence" value="ECO:0007669"/>
    <property type="project" value="InterPro"/>
</dbReference>
<feature type="domain" description="ABC transporter" evidence="10">
    <location>
        <begin position="381"/>
        <end position="615"/>
    </location>
</feature>
<keyword evidence="4 9" id="KW-0812">Transmembrane</keyword>
<dbReference type="EMBL" id="CP001337">
    <property type="protein sequence ID" value="ACL24362.1"/>
    <property type="molecule type" value="Genomic_DNA"/>
</dbReference>
<keyword evidence="8 9" id="KW-0472">Membrane</keyword>
<dbReference type="FunFam" id="3.40.50.300:FF:000287">
    <property type="entry name" value="Multidrug ABC transporter ATP-binding protein"/>
    <property type="match status" value="1"/>
</dbReference>
<comment type="subcellular location">
    <subcellularLocation>
        <location evidence="1">Cell membrane</location>
        <topology evidence="1">Multi-pass membrane protein</topology>
    </subcellularLocation>
</comment>
<dbReference type="Pfam" id="PF00664">
    <property type="entry name" value="ABC_membrane"/>
    <property type="match status" value="1"/>
</dbReference>
<proteinExistence type="predicted"/>
<evidence type="ECO:0000259" key="10">
    <source>
        <dbReference type="PROSITE" id="PS50893"/>
    </source>
</evidence>
<dbReference type="PANTHER" id="PTHR24221:SF654">
    <property type="entry name" value="ATP-BINDING CASSETTE SUB-FAMILY B MEMBER 6"/>
    <property type="match status" value="1"/>
</dbReference>
<keyword evidence="6" id="KW-0067">ATP-binding</keyword>
<feature type="transmembrane region" description="Helical" evidence="9">
    <location>
        <begin position="197"/>
        <end position="217"/>
    </location>
</feature>
<keyword evidence="2" id="KW-0813">Transport</keyword>
<dbReference type="InterPro" id="IPR011527">
    <property type="entry name" value="ABC1_TM_dom"/>
</dbReference>
<dbReference type="GO" id="GO:0005524">
    <property type="term" value="F:ATP binding"/>
    <property type="evidence" value="ECO:0007669"/>
    <property type="project" value="UniProtKB-KW"/>
</dbReference>
<dbReference type="PROSITE" id="PS00211">
    <property type="entry name" value="ABC_TRANSPORTER_1"/>
    <property type="match status" value="1"/>
</dbReference>
<dbReference type="OrthoDB" id="9762778at2"/>
<evidence type="ECO:0000256" key="4">
    <source>
        <dbReference type="ARBA" id="ARBA00022692"/>
    </source>
</evidence>
<feature type="transmembrane region" description="Helical" evidence="9">
    <location>
        <begin position="36"/>
        <end position="55"/>
    </location>
</feature>
<dbReference type="RefSeq" id="WP_015940221.1">
    <property type="nucleotide sequence ID" value="NC_011831.1"/>
</dbReference>
<feature type="transmembrane region" description="Helical" evidence="9">
    <location>
        <begin position="97"/>
        <end position="122"/>
    </location>
</feature>
<dbReference type="Gene3D" id="3.40.50.300">
    <property type="entry name" value="P-loop containing nucleotide triphosphate hydrolases"/>
    <property type="match status" value="1"/>
</dbReference>
<gene>
    <name evidence="12" type="ordered locus">Cagg_1455</name>
</gene>
<keyword evidence="3" id="KW-1003">Cell membrane</keyword>
<dbReference type="CDD" id="cd18547">
    <property type="entry name" value="ABC_6TM_Tm288_like"/>
    <property type="match status" value="1"/>
</dbReference>
<evidence type="ECO:0000256" key="6">
    <source>
        <dbReference type="ARBA" id="ARBA00022840"/>
    </source>
</evidence>
<dbReference type="PANTHER" id="PTHR24221">
    <property type="entry name" value="ATP-BINDING CASSETTE SUB-FAMILY B"/>
    <property type="match status" value="1"/>
</dbReference>
<dbReference type="InterPro" id="IPR039421">
    <property type="entry name" value="Type_1_exporter"/>
</dbReference>
<dbReference type="InterPro" id="IPR003593">
    <property type="entry name" value="AAA+_ATPase"/>
</dbReference>
<evidence type="ECO:0000256" key="1">
    <source>
        <dbReference type="ARBA" id="ARBA00004651"/>
    </source>
</evidence>
<evidence type="ECO:0000256" key="8">
    <source>
        <dbReference type="ARBA" id="ARBA00023136"/>
    </source>
</evidence>
<reference evidence="12" key="1">
    <citation type="submission" date="2008-12" db="EMBL/GenBank/DDBJ databases">
        <title>Complete sequence of Chloroflexus aggregans DSM 9485.</title>
        <authorList>
            <consortium name="US DOE Joint Genome Institute"/>
            <person name="Lucas S."/>
            <person name="Copeland A."/>
            <person name="Lapidus A."/>
            <person name="Glavina del Rio T."/>
            <person name="Dalin E."/>
            <person name="Tice H."/>
            <person name="Pitluck S."/>
            <person name="Foster B."/>
            <person name="Larimer F."/>
            <person name="Land M."/>
            <person name="Hauser L."/>
            <person name="Kyrpides N."/>
            <person name="Mikhailova N."/>
            <person name="Bryant D."/>
            <person name="Richardson P."/>
        </authorList>
    </citation>
    <scope>NUCLEOTIDE SEQUENCE</scope>
    <source>
        <strain evidence="12">DSM 9485</strain>
    </source>
</reference>
<feature type="domain" description="ABC transmembrane type-1" evidence="11">
    <location>
        <begin position="41"/>
        <end position="347"/>
    </location>
</feature>
<dbReference type="FunFam" id="1.20.1560.10:FF:000011">
    <property type="entry name" value="Multidrug ABC transporter ATP-binding protein"/>
    <property type="match status" value="1"/>
</dbReference>
<dbReference type="KEGG" id="cag:Cagg_1455"/>
<dbReference type="PROSITE" id="PS50929">
    <property type="entry name" value="ABC_TM1F"/>
    <property type="match status" value="1"/>
</dbReference>
<evidence type="ECO:0000256" key="9">
    <source>
        <dbReference type="SAM" id="Phobius"/>
    </source>
</evidence>
<feature type="transmembrane region" description="Helical" evidence="9">
    <location>
        <begin position="168"/>
        <end position="191"/>
    </location>
</feature>
<dbReference type="InterPro" id="IPR017871">
    <property type="entry name" value="ABC_transporter-like_CS"/>
</dbReference>
<dbReference type="InterPro" id="IPR003439">
    <property type="entry name" value="ABC_transporter-like_ATP-bd"/>
</dbReference>
<dbReference type="SUPFAM" id="SSF52540">
    <property type="entry name" value="P-loop containing nucleoside triphosphate hydrolases"/>
    <property type="match status" value="1"/>
</dbReference>
<dbReference type="GO" id="GO:0016887">
    <property type="term" value="F:ATP hydrolysis activity"/>
    <property type="evidence" value="ECO:0007669"/>
    <property type="project" value="InterPro"/>
</dbReference>
<name>B8G972_CHLAD</name>
<evidence type="ECO:0000256" key="2">
    <source>
        <dbReference type="ARBA" id="ARBA00022448"/>
    </source>
</evidence>
<dbReference type="STRING" id="326427.Cagg_1455"/>
<protein>
    <submittedName>
        <fullName evidence="12">ABC transporter related</fullName>
    </submittedName>
</protein>
<keyword evidence="7 9" id="KW-1133">Transmembrane helix</keyword>
<accession>B8G972</accession>
<dbReference type="GO" id="GO:0005886">
    <property type="term" value="C:plasma membrane"/>
    <property type="evidence" value="ECO:0007669"/>
    <property type="project" value="UniProtKB-SubCell"/>
</dbReference>
<dbReference type="InterPro" id="IPR027417">
    <property type="entry name" value="P-loop_NTPase"/>
</dbReference>
<evidence type="ECO:0000256" key="7">
    <source>
        <dbReference type="ARBA" id="ARBA00022989"/>
    </source>
</evidence>
<dbReference type="eggNOG" id="COG1132">
    <property type="taxonomic scope" value="Bacteria"/>
</dbReference>
<evidence type="ECO:0000256" key="5">
    <source>
        <dbReference type="ARBA" id="ARBA00022741"/>
    </source>
</evidence>
<evidence type="ECO:0000256" key="3">
    <source>
        <dbReference type="ARBA" id="ARBA00022475"/>
    </source>
</evidence>
<keyword evidence="13" id="KW-1185">Reference proteome</keyword>
<dbReference type="SUPFAM" id="SSF90123">
    <property type="entry name" value="ABC transporter transmembrane region"/>
    <property type="match status" value="1"/>
</dbReference>
<dbReference type="Gene3D" id="1.20.1560.10">
    <property type="entry name" value="ABC transporter type 1, transmembrane domain"/>
    <property type="match status" value="1"/>
</dbReference>
<dbReference type="Proteomes" id="UP000002508">
    <property type="component" value="Chromosome"/>
</dbReference>
<feature type="transmembrane region" description="Helical" evidence="9">
    <location>
        <begin position="310"/>
        <end position="328"/>
    </location>
</feature>
<sequence>MMGGLGGPGRMLNTEVQKPKNVWATVARFWPYFRPYWFAVALTFILITASAQLQVTAPELIGQAVDCYLFPKADACWYATVDPAATVADRLSGVSGLVGWLLVVFIGGALLQGLAFFSMNWVGQHALRQLREDVFAHIHRLSLGYFARNEAGNVMSRITNDTDTIQQALSFAFLSVVNGILQIGLTINAMVQSNLPYALISLSVVPLMILATFYFSTQARRAFRISRRQLGNVNAGLQESIAGAREVQAFNREAESIAQFERANAANRDASIRAASFTSALNPVLEALGYIAIAIVVVTGSLSALRNEPLFGTTVISLGTVFAFIQYVQRFNQPIQQIATLWTNVQNAIAGGERIFGLLDVQPDLVDAPNARPLPPIKGRVVFDHVWAEYKPGEPVLRDITFVAEPGQTIAIVGPTGAGKTTLVNLIPRFYDVRAGCVTIDGYDVREVTAASLRSQIGIVLQDTFLFADTVMNNIRYGRLEASDEEVIAAARLVGAHEFIERLPEGYQTILGERGTGLSQGQRQLIAIARAALANPRILILDEATSSVDTRTERIIQRAFDQMLNGRTSFVIAHRLSTIRNADLVLMIQNGQIVERGTHHELIARRGAYYELYRQQFATEVETSG</sequence>
<keyword evidence="5" id="KW-0547">Nucleotide-binding</keyword>
<dbReference type="GO" id="GO:0034040">
    <property type="term" value="F:ATPase-coupled lipid transmembrane transporter activity"/>
    <property type="evidence" value="ECO:0007669"/>
    <property type="project" value="TreeGrafter"/>
</dbReference>
<dbReference type="Pfam" id="PF00005">
    <property type="entry name" value="ABC_tran"/>
    <property type="match status" value="1"/>
</dbReference>
<evidence type="ECO:0000313" key="12">
    <source>
        <dbReference type="EMBL" id="ACL24362.1"/>
    </source>
</evidence>
<evidence type="ECO:0000259" key="11">
    <source>
        <dbReference type="PROSITE" id="PS50929"/>
    </source>
</evidence>
<dbReference type="HOGENOM" id="CLU_000604_84_3_0"/>
<evidence type="ECO:0000313" key="13">
    <source>
        <dbReference type="Proteomes" id="UP000002508"/>
    </source>
</evidence>
<feature type="transmembrane region" description="Helical" evidence="9">
    <location>
        <begin position="287"/>
        <end position="304"/>
    </location>
</feature>
<dbReference type="PROSITE" id="PS50893">
    <property type="entry name" value="ABC_TRANSPORTER_2"/>
    <property type="match status" value="1"/>
</dbReference>
<dbReference type="SMART" id="SM00382">
    <property type="entry name" value="AAA"/>
    <property type="match status" value="1"/>
</dbReference>